<dbReference type="Proteomes" id="UP000494165">
    <property type="component" value="Unassembled WGS sequence"/>
</dbReference>
<evidence type="ECO:0000256" key="2">
    <source>
        <dbReference type="SAM" id="SignalP"/>
    </source>
</evidence>
<sequence length="129" mass="14635">MDLKRLDLTCAVLLAFLISPTSAYKECISNAPNNATDGNTELLVCYKEKPILVQGLEQIAHECCYDIRQSQYFCCTSNAFERTKWTNLITEIVCFGIAIGIVILIAVWIKIAFFLKADRDTHTLLYTIY</sequence>
<accession>A0A8S1BKK4</accession>
<evidence type="ECO:0000256" key="1">
    <source>
        <dbReference type="SAM" id="Phobius"/>
    </source>
</evidence>
<keyword evidence="1" id="KW-0812">Transmembrane</keyword>
<evidence type="ECO:0000313" key="4">
    <source>
        <dbReference type="Proteomes" id="UP000494165"/>
    </source>
</evidence>
<proteinExistence type="predicted"/>
<comment type="caution">
    <text evidence="3">The sequence shown here is derived from an EMBL/GenBank/DDBJ whole genome shotgun (WGS) entry which is preliminary data.</text>
</comment>
<feature type="signal peptide" evidence="2">
    <location>
        <begin position="1"/>
        <end position="23"/>
    </location>
</feature>
<keyword evidence="4" id="KW-1185">Reference proteome</keyword>
<reference evidence="3 4" key="1">
    <citation type="submission" date="2020-04" db="EMBL/GenBank/DDBJ databases">
        <authorList>
            <person name="Alioto T."/>
            <person name="Alioto T."/>
            <person name="Gomez Garrido J."/>
        </authorList>
    </citation>
    <scope>NUCLEOTIDE SEQUENCE [LARGE SCALE GENOMIC DNA]</scope>
</reference>
<name>A0A8S1BKK4_9INSE</name>
<feature type="chain" id="PRO_5035724259" evidence="2">
    <location>
        <begin position="24"/>
        <end position="129"/>
    </location>
</feature>
<gene>
    <name evidence="3" type="ORF">CLODIP_2_CD05387</name>
</gene>
<keyword evidence="1" id="KW-0472">Membrane</keyword>
<organism evidence="3 4">
    <name type="scientific">Cloeon dipterum</name>
    <dbReference type="NCBI Taxonomy" id="197152"/>
    <lineage>
        <taxon>Eukaryota</taxon>
        <taxon>Metazoa</taxon>
        <taxon>Ecdysozoa</taxon>
        <taxon>Arthropoda</taxon>
        <taxon>Hexapoda</taxon>
        <taxon>Insecta</taxon>
        <taxon>Pterygota</taxon>
        <taxon>Palaeoptera</taxon>
        <taxon>Ephemeroptera</taxon>
        <taxon>Pisciforma</taxon>
        <taxon>Baetidae</taxon>
        <taxon>Cloeon</taxon>
    </lineage>
</organism>
<keyword evidence="2" id="KW-0732">Signal</keyword>
<dbReference type="EMBL" id="CADEPI010000001">
    <property type="protein sequence ID" value="CAB3359461.1"/>
    <property type="molecule type" value="Genomic_DNA"/>
</dbReference>
<protein>
    <submittedName>
        <fullName evidence="3">Uncharacterized protein</fullName>
    </submittedName>
</protein>
<keyword evidence="1" id="KW-1133">Transmembrane helix</keyword>
<dbReference type="AlphaFoldDB" id="A0A8S1BKK4"/>
<feature type="transmembrane region" description="Helical" evidence="1">
    <location>
        <begin position="88"/>
        <end position="109"/>
    </location>
</feature>
<evidence type="ECO:0000313" key="3">
    <source>
        <dbReference type="EMBL" id="CAB3359461.1"/>
    </source>
</evidence>